<organism evidence="1 2">
    <name type="scientific">Catharanthus roseus</name>
    <name type="common">Madagascar periwinkle</name>
    <name type="synonym">Vinca rosea</name>
    <dbReference type="NCBI Taxonomy" id="4058"/>
    <lineage>
        <taxon>Eukaryota</taxon>
        <taxon>Viridiplantae</taxon>
        <taxon>Streptophyta</taxon>
        <taxon>Embryophyta</taxon>
        <taxon>Tracheophyta</taxon>
        <taxon>Spermatophyta</taxon>
        <taxon>Magnoliopsida</taxon>
        <taxon>eudicotyledons</taxon>
        <taxon>Gunneridae</taxon>
        <taxon>Pentapetalae</taxon>
        <taxon>asterids</taxon>
        <taxon>lamiids</taxon>
        <taxon>Gentianales</taxon>
        <taxon>Apocynaceae</taxon>
        <taxon>Rauvolfioideae</taxon>
        <taxon>Vinceae</taxon>
        <taxon>Catharanthinae</taxon>
        <taxon>Catharanthus</taxon>
    </lineage>
</organism>
<protein>
    <submittedName>
        <fullName evidence="1">Uncharacterized protein</fullName>
    </submittedName>
</protein>
<gene>
    <name evidence="1" type="ORF">M9H77_24789</name>
</gene>
<keyword evidence="2" id="KW-1185">Reference proteome</keyword>
<sequence>MACCSSSSSLAFPALQPKFPSSQRSTSESIVISTRLINVRPVITASVSERPSVKPPKSRPAPAPPSPVEIVTQSSTKLPIRKIPGDCGLPLIGPWKDRQDYFYNQGKEEYFKSRIQKYHSTVFRTNMPPGPFISFNPNVIVLLDGKSFPVLFDVSKVEKKDLFTGTFMPSTELTGGYRVLSYLDPSEPNHGKLKKLLFFHLSSRRDHVIPEFHNSYSELFDGLEDQLSTNGKANFNQGNDQAAFNFLARSLYGVNPADTKLGLDGPKLIGKWVLFNLHPVLRLGLPNGIEDLLIHTFRLPPALVKKDYQSLYNFFYENSNFVLEEAERIGISRDEACHNLVFATCFNSFGGMKILFPNMMKWIGRAGVKLHTQLAQEIRSVLKSFDNKITMRALENMPLMKSVVYEALRIEPPVPAQYGRAKKDLIIESHDAAFKVKEGELIFGFQPFATKDPKIFHRSEEFVPDRFVGEEGEKLLKHVLWSNGPETESPNVHNKQCAGKDFVVLVSRLLLVEFFQRYDSFDIEVGASPLGASVTVTSLKRATTL</sequence>
<dbReference type="Proteomes" id="UP001060085">
    <property type="component" value="Linkage Group LG06"/>
</dbReference>
<comment type="caution">
    <text evidence="1">The sequence shown here is derived from an EMBL/GenBank/DDBJ whole genome shotgun (WGS) entry which is preliminary data.</text>
</comment>
<dbReference type="EMBL" id="CM044706">
    <property type="protein sequence ID" value="KAI5655996.1"/>
    <property type="molecule type" value="Genomic_DNA"/>
</dbReference>
<proteinExistence type="predicted"/>
<accession>A0ACC0A924</accession>
<evidence type="ECO:0000313" key="1">
    <source>
        <dbReference type="EMBL" id="KAI5655996.1"/>
    </source>
</evidence>
<evidence type="ECO:0000313" key="2">
    <source>
        <dbReference type="Proteomes" id="UP001060085"/>
    </source>
</evidence>
<name>A0ACC0A924_CATRO</name>
<reference evidence="2" key="1">
    <citation type="journal article" date="2023" name="Nat. Plants">
        <title>Single-cell RNA sequencing provides a high-resolution roadmap for understanding the multicellular compartmentation of specialized metabolism.</title>
        <authorList>
            <person name="Sun S."/>
            <person name="Shen X."/>
            <person name="Li Y."/>
            <person name="Li Y."/>
            <person name="Wang S."/>
            <person name="Li R."/>
            <person name="Zhang H."/>
            <person name="Shen G."/>
            <person name="Guo B."/>
            <person name="Wei J."/>
            <person name="Xu J."/>
            <person name="St-Pierre B."/>
            <person name="Chen S."/>
            <person name="Sun C."/>
        </authorList>
    </citation>
    <scope>NUCLEOTIDE SEQUENCE [LARGE SCALE GENOMIC DNA]</scope>
</reference>